<feature type="region of interest" description="Disordered" evidence="6">
    <location>
        <begin position="217"/>
        <end position="237"/>
    </location>
</feature>
<keyword evidence="5" id="KW-0966">Cell projection</keyword>
<sequence length="1304" mass="145112">MAAASWRSGMRSVCFDPTGFSNSVSLLPNPSSASKPKRQSSKGRADGSSRPLGPEPQNEFELPRGSLESQRWRSRKVAAKLQALLGNFQNPALVSKMPWVRSQHKQAEHKIPSFVMSKDDLTQLLKAEEADRFHIAERRARQLRAAVTIDDQAADELDMERRGVDAVQITSDLNPAFAEGLVRFGVLRHEVKEKAQERRAKANRLLSRVAAEVQHGQGLSKRRLKRGRSRGFEENPEEVEVPKAPAQVEDEGDIMRRHRLELEKPIAKFDKWVDGHLRRQGLVRPKTAPAKIGRTLSKFLGGLEYDGAMKRSLSQSKDPDAPGAGGEEHLVGSARTVVTYQTRPAIVADLRRQSVPTAHMAATCESQEGGRLRAYWRLIHEDEIHRSDTFTLHLTELRVLKVIACHDDASVDCESCPPLSVIDSYFCLVLDLLFWFAARAIALTKTSPLDVDRHVALNPGILLVWHDALEPLSRIIHAKLEGDSAGAGKGTCQDPSTGSHSDGTCASSTCACGAQGASLAEDIAATFTSSSTCTREPGENGEGWTSKVTQLPPLQNPRAGKVPAYLKRRQAELAEQRRRAANPPEPKPPPGYSLECSEVSARDEWPLPRTQPIFEITVSTLGGPLCTVHSQPDWFGRDLKAAIAELTKTAQSRMKLLHGSRLIRNVDLLTEVLPAEEPTVEILLVRQSYDIDYWLDEISNDYKRLRKAPEELKADRDVVLAAMEQNVQAFKFASDALRADRDVAMRALEKDISLVNFIDMELWEDSELMEAVVPYRCSMYRQLSMEVKSHKELTMKVLEQQGECLQHAPAALQADREIVLLAARHVSKRFRWNLLSMIGAALRSDKEVVIACAENGCSRMSDLHKDLQADEEVLRALVAGNPMELEHMPASIKEDRDFVLELLSRNGDALQFAGDFRDDGDCVEAAVLNPMNLRWASARLRGDRDLALKVLNAVVPIDWHERGSGVALTPLQYMSRELRGDKELVLLAVNKYGSALQFAESALRMDREVVTAAIGADPMALEHVLSPADMGNRPVRSKTGKAGYKQKQGTEADLLQDVELLAKAVKRNSRWRWWKWWYLWQPTVLTVAVGVAVLPNAPPPRGAGAGRKEDLTSVFQSVSRRRRFRLSWRLFRALQTCAEPPSGYGHRRLLRLESMERIGRQPGGEVQAARRIATVYGPLTSAKCRPTLAKAAPSGGQRRDRTSPIQNWHLPSRVPEAERQVTLEALQRRKVEVERALSLLPFKIETVGQKRREKELLHSVAQVEKLLQMFGHATVYMPEDAAPIVAESLPSLALPGKAPAISPL</sequence>
<dbReference type="GO" id="GO:0005929">
    <property type="term" value="C:cilium"/>
    <property type="evidence" value="ECO:0007669"/>
    <property type="project" value="UniProtKB-SubCell"/>
</dbReference>
<evidence type="ECO:0000256" key="6">
    <source>
        <dbReference type="SAM" id="MobiDB-lite"/>
    </source>
</evidence>
<dbReference type="PANTHER" id="PTHR21490:SF2">
    <property type="entry name" value="ENKURIN DOMAIN-CONTAINING PROTEIN 1"/>
    <property type="match status" value="1"/>
</dbReference>
<dbReference type="Pfam" id="PF13475">
    <property type="entry name" value="DUF4116"/>
    <property type="match status" value="3"/>
</dbReference>
<feature type="compositionally biased region" description="Low complexity" evidence="6">
    <location>
        <begin position="21"/>
        <end position="34"/>
    </location>
</feature>
<evidence type="ECO:0000313" key="8">
    <source>
        <dbReference type="EMBL" id="OLQ15230.1"/>
    </source>
</evidence>
<feature type="region of interest" description="Disordered" evidence="6">
    <location>
        <begin position="530"/>
        <end position="559"/>
    </location>
</feature>
<dbReference type="Pfam" id="PF13864">
    <property type="entry name" value="Enkurin"/>
    <property type="match status" value="1"/>
</dbReference>
<evidence type="ECO:0000256" key="1">
    <source>
        <dbReference type="ARBA" id="ARBA00004138"/>
    </source>
</evidence>
<evidence type="ECO:0000256" key="3">
    <source>
        <dbReference type="ARBA" id="ARBA00022490"/>
    </source>
</evidence>
<dbReference type="InterPro" id="IPR052102">
    <property type="entry name" value="Enkurin_domain-protein"/>
</dbReference>
<dbReference type="InterPro" id="IPR025197">
    <property type="entry name" value="DUF4116"/>
</dbReference>
<dbReference type="OrthoDB" id="429013at2759"/>
<accession>A0A1Q9F6A9</accession>
<evidence type="ECO:0000256" key="5">
    <source>
        <dbReference type="ARBA" id="ARBA00023273"/>
    </source>
</evidence>
<gene>
    <name evidence="8" type="ORF">AK812_SmicGene485</name>
</gene>
<dbReference type="SUPFAM" id="SSF54236">
    <property type="entry name" value="Ubiquitin-like"/>
    <property type="match status" value="1"/>
</dbReference>
<keyword evidence="9" id="KW-1185">Reference proteome</keyword>
<dbReference type="EMBL" id="LSRX01000005">
    <property type="protein sequence ID" value="OLQ15230.1"/>
    <property type="molecule type" value="Genomic_DNA"/>
</dbReference>
<comment type="caution">
    <text evidence="8">The sequence shown here is derived from an EMBL/GenBank/DDBJ whole genome shotgun (WGS) entry which is preliminary data.</text>
</comment>
<dbReference type="PANTHER" id="PTHR21490">
    <property type="entry name" value="ENKURIN-RELATED"/>
    <property type="match status" value="1"/>
</dbReference>
<comment type="subcellular location">
    <subcellularLocation>
        <location evidence="1">Cell projection</location>
        <location evidence="1">Cilium</location>
    </subcellularLocation>
    <subcellularLocation>
        <location evidence="2">Cytoplasm</location>
        <location evidence="2">Cytoskeleton</location>
    </subcellularLocation>
</comment>
<keyword evidence="3" id="KW-0963">Cytoplasm</keyword>
<feature type="domain" description="Enkurin" evidence="7">
    <location>
        <begin position="1184"/>
        <end position="1278"/>
    </location>
</feature>
<dbReference type="CDD" id="cd17039">
    <property type="entry name" value="Ubl_ubiquitin_like"/>
    <property type="match status" value="1"/>
</dbReference>
<keyword evidence="4" id="KW-0206">Cytoskeleton</keyword>
<dbReference type="InterPro" id="IPR029071">
    <property type="entry name" value="Ubiquitin-like_domsf"/>
</dbReference>
<proteinExistence type="predicted"/>
<organism evidence="8 9">
    <name type="scientific">Symbiodinium microadriaticum</name>
    <name type="common">Dinoflagellate</name>
    <name type="synonym">Zooxanthella microadriatica</name>
    <dbReference type="NCBI Taxonomy" id="2951"/>
    <lineage>
        <taxon>Eukaryota</taxon>
        <taxon>Sar</taxon>
        <taxon>Alveolata</taxon>
        <taxon>Dinophyceae</taxon>
        <taxon>Suessiales</taxon>
        <taxon>Symbiodiniaceae</taxon>
        <taxon>Symbiodinium</taxon>
    </lineage>
</organism>
<dbReference type="PROSITE" id="PS51665">
    <property type="entry name" value="ENKURIN"/>
    <property type="match status" value="1"/>
</dbReference>
<feature type="region of interest" description="Disordered" evidence="6">
    <location>
        <begin position="20"/>
        <end position="67"/>
    </location>
</feature>
<feature type="compositionally biased region" description="Basic residues" evidence="6">
    <location>
        <begin position="220"/>
        <end position="229"/>
    </location>
</feature>
<protein>
    <recommendedName>
        <fullName evidence="7">Enkurin domain-containing protein</fullName>
    </recommendedName>
</protein>
<dbReference type="InterPro" id="IPR027012">
    <property type="entry name" value="Enkurin_dom"/>
</dbReference>
<evidence type="ECO:0000256" key="2">
    <source>
        <dbReference type="ARBA" id="ARBA00004245"/>
    </source>
</evidence>
<reference evidence="8 9" key="1">
    <citation type="submission" date="2016-02" db="EMBL/GenBank/DDBJ databases">
        <title>Genome analysis of coral dinoflagellate symbionts highlights evolutionary adaptations to a symbiotic lifestyle.</title>
        <authorList>
            <person name="Aranda M."/>
            <person name="Li Y."/>
            <person name="Liew Y.J."/>
            <person name="Baumgarten S."/>
            <person name="Simakov O."/>
            <person name="Wilson M."/>
            <person name="Piel J."/>
            <person name="Ashoor H."/>
            <person name="Bougouffa S."/>
            <person name="Bajic V.B."/>
            <person name="Ryu T."/>
            <person name="Ravasi T."/>
            <person name="Bayer T."/>
            <person name="Micklem G."/>
            <person name="Kim H."/>
            <person name="Bhak J."/>
            <person name="Lajeunesse T.C."/>
            <person name="Voolstra C.R."/>
        </authorList>
    </citation>
    <scope>NUCLEOTIDE SEQUENCE [LARGE SCALE GENOMIC DNA]</scope>
    <source>
        <strain evidence="8 9">CCMP2467</strain>
    </source>
</reference>
<evidence type="ECO:0000256" key="4">
    <source>
        <dbReference type="ARBA" id="ARBA00023212"/>
    </source>
</evidence>
<name>A0A1Q9F6A9_SYMMI</name>
<evidence type="ECO:0000313" key="9">
    <source>
        <dbReference type="Proteomes" id="UP000186817"/>
    </source>
</evidence>
<feature type="region of interest" description="Disordered" evidence="6">
    <location>
        <begin position="572"/>
        <end position="593"/>
    </location>
</feature>
<dbReference type="GO" id="GO:0005881">
    <property type="term" value="C:cytoplasmic microtubule"/>
    <property type="evidence" value="ECO:0007669"/>
    <property type="project" value="TreeGrafter"/>
</dbReference>
<evidence type="ECO:0000259" key="7">
    <source>
        <dbReference type="PROSITE" id="PS51665"/>
    </source>
</evidence>
<dbReference type="Proteomes" id="UP000186817">
    <property type="component" value="Unassembled WGS sequence"/>
</dbReference>